<evidence type="ECO:0000256" key="6">
    <source>
        <dbReference type="RuleBase" id="RU361157"/>
    </source>
</evidence>
<dbReference type="Pfam" id="PF01061">
    <property type="entry name" value="ABC2_membrane"/>
    <property type="match status" value="1"/>
</dbReference>
<comment type="subcellular location">
    <subcellularLocation>
        <location evidence="6">Cell membrane</location>
        <topology evidence="6">Multi-pass membrane protein</topology>
    </subcellularLocation>
    <subcellularLocation>
        <location evidence="1">Membrane</location>
        <topology evidence="1">Multi-pass membrane protein</topology>
    </subcellularLocation>
</comment>
<keyword evidence="2 6" id="KW-0812">Transmembrane</keyword>
<keyword evidence="6" id="KW-0813">Transport</keyword>
<sequence>MRAYRALTTAMLKSQFREPVGFFFLIIFSPALLLFLGLIFGNDPTPEFGGRGPIDNMAPGIMVMSILIIGATVLPQAQALLRTTGALTRLKMTPLKPSTYLASDMTVHFVSGVIGPVLTLLVALLVFGVDAPHSLLGLAGAIALAMVTMLAVGYALSAVMPSPGAATGLGNMLMILLMLTSGAFIPVAALSDTVQRLFEFSPSYHMAGLVDAAWQGEAFSLTSVAVLLGVAAVAGLLAVLLFRRR</sequence>
<protein>
    <recommendedName>
        <fullName evidence="6">Transport permease protein</fullName>
    </recommendedName>
</protein>
<feature type="transmembrane region" description="Helical" evidence="6">
    <location>
        <begin position="135"/>
        <end position="156"/>
    </location>
</feature>
<dbReference type="InterPro" id="IPR000412">
    <property type="entry name" value="ABC_2_transport"/>
</dbReference>
<keyword evidence="6" id="KW-1003">Cell membrane</keyword>
<evidence type="ECO:0000256" key="5">
    <source>
        <dbReference type="ARBA" id="ARBA00023251"/>
    </source>
</evidence>
<evidence type="ECO:0000256" key="2">
    <source>
        <dbReference type="ARBA" id="ARBA00022692"/>
    </source>
</evidence>
<comment type="similarity">
    <text evidence="6">Belongs to the ABC-2 integral membrane protein family.</text>
</comment>
<evidence type="ECO:0000259" key="7">
    <source>
        <dbReference type="PROSITE" id="PS51012"/>
    </source>
</evidence>
<name>A0A376CLZ3_9CORY</name>
<dbReference type="PANTHER" id="PTHR43027">
    <property type="entry name" value="DOXORUBICIN RESISTANCE ABC TRANSPORTER PERMEASE PROTEIN DRRC-RELATED"/>
    <property type="match status" value="1"/>
</dbReference>
<gene>
    <name evidence="8" type="ORF">NCTC11862_01254</name>
</gene>
<dbReference type="GO" id="GO:0046677">
    <property type="term" value="P:response to antibiotic"/>
    <property type="evidence" value="ECO:0007669"/>
    <property type="project" value="UniProtKB-KW"/>
</dbReference>
<dbReference type="GO" id="GO:0043190">
    <property type="term" value="C:ATP-binding cassette (ABC) transporter complex"/>
    <property type="evidence" value="ECO:0007669"/>
    <property type="project" value="InterPro"/>
</dbReference>
<evidence type="ECO:0000256" key="1">
    <source>
        <dbReference type="ARBA" id="ARBA00004141"/>
    </source>
</evidence>
<feature type="transmembrane region" description="Helical" evidence="6">
    <location>
        <begin position="20"/>
        <end position="41"/>
    </location>
</feature>
<evidence type="ECO:0000256" key="3">
    <source>
        <dbReference type="ARBA" id="ARBA00022989"/>
    </source>
</evidence>
<dbReference type="STRING" id="35756.GCA_001044155_01280"/>
<dbReference type="PIRSF" id="PIRSF006648">
    <property type="entry name" value="DrrB"/>
    <property type="match status" value="1"/>
</dbReference>
<keyword evidence="9" id="KW-1185">Reference proteome</keyword>
<keyword evidence="3 6" id="KW-1133">Transmembrane helix</keyword>
<dbReference type="GO" id="GO:0140359">
    <property type="term" value="F:ABC-type transporter activity"/>
    <property type="evidence" value="ECO:0007669"/>
    <property type="project" value="InterPro"/>
</dbReference>
<reference evidence="8 9" key="1">
    <citation type="submission" date="2018-06" db="EMBL/GenBank/DDBJ databases">
        <authorList>
            <consortium name="Pathogen Informatics"/>
            <person name="Doyle S."/>
        </authorList>
    </citation>
    <scope>NUCLEOTIDE SEQUENCE [LARGE SCALE GENOMIC DNA]</scope>
    <source>
        <strain evidence="8 9">NCTC11862</strain>
    </source>
</reference>
<evidence type="ECO:0000313" key="8">
    <source>
        <dbReference type="EMBL" id="STC69460.1"/>
    </source>
</evidence>
<dbReference type="PANTHER" id="PTHR43027:SF2">
    <property type="entry name" value="TRANSPORT PERMEASE PROTEIN"/>
    <property type="match status" value="1"/>
</dbReference>
<feature type="transmembrane region" description="Helical" evidence="6">
    <location>
        <begin position="218"/>
        <end position="242"/>
    </location>
</feature>
<organism evidence="8 9">
    <name type="scientific">Corynebacterium pilosum</name>
    <dbReference type="NCBI Taxonomy" id="35756"/>
    <lineage>
        <taxon>Bacteria</taxon>
        <taxon>Bacillati</taxon>
        <taxon>Actinomycetota</taxon>
        <taxon>Actinomycetes</taxon>
        <taxon>Mycobacteriales</taxon>
        <taxon>Corynebacteriaceae</taxon>
        <taxon>Corynebacterium</taxon>
    </lineage>
</organism>
<dbReference type="InterPro" id="IPR052902">
    <property type="entry name" value="ABC-2_transporter"/>
</dbReference>
<feature type="transmembrane region" description="Helical" evidence="6">
    <location>
        <begin position="61"/>
        <end position="81"/>
    </location>
</feature>
<dbReference type="EMBL" id="UFXQ01000001">
    <property type="protein sequence ID" value="STC69460.1"/>
    <property type="molecule type" value="Genomic_DNA"/>
</dbReference>
<dbReference type="OrthoDB" id="9778589at2"/>
<proteinExistence type="inferred from homology"/>
<dbReference type="Proteomes" id="UP000254467">
    <property type="component" value="Unassembled WGS sequence"/>
</dbReference>
<dbReference type="InterPro" id="IPR047817">
    <property type="entry name" value="ABC2_TM_bact-type"/>
</dbReference>
<keyword evidence="5" id="KW-0046">Antibiotic resistance</keyword>
<dbReference type="RefSeq" id="WP_018581746.1">
    <property type="nucleotide sequence ID" value="NZ_LDYD01000006.1"/>
</dbReference>
<keyword evidence="4 6" id="KW-0472">Membrane</keyword>
<evidence type="ECO:0000313" key="9">
    <source>
        <dbReference type="Proteomes" id="UP000254467"/>
    </source>
</evidence>
<feature type="transmembrane region" description="Helical" evidence="6">
    <location>
        <begin position="101"/>
        <end position="129"/>
    </location>
</feature>
<dbReference type="InterPro" id="IPR013525">
    <property type="entry name" value="ABC2_TM"/>
</dbReference>
<evidence type="ECO:0000256" key="4">
    <source>
        <dbReference type="ARBA" id="ARBA00023136"/>
    </source>
</evidence>
<feature type="domain" description="ABC transmembrane type-2" evidence="7">
    <location>
        <begin position="20"/>
        <end position="245"/>
    </location>
</feature>
<dbReference type="AlphaFoldDB" id="A0A376CLZ3"/>
<feature type="transmembrane region" description="Helical" evidence="6">
    <location>
        <begin position="168"/>
        <end position="190"/>
    </location>
</feature>
<accession>A0A376CLZ3</accession>
<dbReference type="PROSITE" id="PS51012">
    <property type="entry name" value="ABC_TM2"/>
    <property type="match status" value="1"/>
</dbReference>